<dbReference type="Proteomes" id="UP000271098">
    <property type="component" value="Unassembled WGS sequence"/>
</dbReference>
<protein>
    <submittedName>
        <fullName evidence="3">Ephrin RBD domain-containing protein</fullName>
    </submittedName>
</protein>
<reference evidence="1 2" key="2">
    <citation type="submission" date="2018-11" db="EMBL/GenBank/DDBJ databases">
        <authorList>
            <consortium name="Pathogen Informatics"/>
        </authorList>
    </citation>
    <scope>NUCLEOTIDE SEQUENCE [LARGE SCALE GENOMIC DNA]</scope>
</reference>
<reference evidence="3" key="1">
    <citation type="submission" date="2016-06" db="UniProtKB">
        <authorList>
            <consortium name="WormBaseParasite"/>
        </authorList>
    </citation>
    <scope>IDENTIFICATION</scope>
</reference>
<name>A0A183CXH7_9BILA</name>
<keyword evidence="2" id="KW-1185">Reference proteome</keyword>
<evidence type="ECO:0000313" key="2">
    <source>
        <dbReference type="Proteomes" id="UP000271098"/>
    </source>
</evidence>
<dbReference type="AlphaFoldDB" id="A0A183CXH7"/>
<organism evidence="3">
    <name type="scientific">Gongylonema pulchrum</name>
    <dbReference type="NCBI Taxonomy" id="637853"/>
    <lineage>
        <taxon>Eukaryota</taxon>
        <taxon>Metazoa</taxon>
        <taxon>Ecdysozoa</taxon>
        <taxon>Nematoda</taxon>
        <taxon>Chromadorea</taxon>
        <taxon>Rhabditida</taxon>
        <taxon>Spirurina</taxon>
        <taxon>Spiruromorpha</taxon>
        <taxon>Spiruroidea</taxon>
        <taxon>Gongylonematidae</taxon>
        <taxon>Gongylonema</taxon>
    </lineage>
</organism>
<sequence>MAISEGSTISHQTGFMAHMHCGRSFKLPIVYQSYRTSTGCKDGNKITSPAAAAADNNDYSVTVAVRPTTTAMLTTARSSLALMTFVAAVIIQRTQTSSFPEDPDSFLEILFDKSEYLISIYLKSPLSENRVVTSWKRKQPQCLTAANDGKPFVSNQFSIATADTNLQKLKMSTASPSTLFSISPVSAHASPTTQHPSSSFIKESTETTGGVEDICTMDQPQGRFCGFQIKIAYNRDYLIK</sequence>
<accession>A0A183CXH7</accession>
<dbReference type="WBParaSite" id="GPUH_0000116801-mRNA-1">
    <property type="protein sequence ID" value="GPUH_0000116801-mRNA-1"/>
    <property type="gene ID" value="GPUH_0000116801"/>
</dbReference>
<gene>
    <name evidence="1" type="ORF">GPUH_LOCUS1168</name>
</gene>
<evidence type="ECO:0000313" key="1">
    <source>
        <dbReference type="EMBL" id="VDK29506.1"/>
    </source>
</evidence>
<dbReference type="EMBL" id="UYRT01001335">
    <property type="protein sequence ID" value="VDK29506.1"/>
    <property type="molecule type" value="Genomic_DNA"/>
</dbReference>
<evidence type="ECO:0000313" key="3">
    <source>
        <dbReference type="WBParaSite" id="GPUH_0000116801-mRNA-1"/>
    </source>
</evidence>
<dbReference type="OrthoDB" id="4473401at2759"/>
<proteinExistence type="predicted"/>